<feature type="compositionally biased region" description="Basic and acidic residues" evidence="1">
    <location>
        <begin position="297"/>
        <end position="311"/>
    </location>
</feature>
<protein>
    <submittedName>
        <fullName evidence="2">Uncharacterized protein</fullName>
    </submittedName>
</protein>
<reference evidence="2" key="1">
    <citation type="submission" date="2020-10" db="EMBL/GenBank/DDBJ databases">
        <title>Connecting structure to function with the recovery of over 1000 high-quality activated sludge metagenome-assembled genomes encoding full-length rRNA genes using long-read sequencing.</title>
        <authorList>
            <person name="Singleton C.M."/>
            <person name="Petriglieri F."/>
            <person name="Kristensen J.M."/>
            <person name="Kirkegaard R.H."/>
            <person name="Michaelsen T.Y."/>
            <person name="Andersen M.H."/>
            <person name="Karst S.M."/>
            <person name="Dueholm M.S."/>
            <person name="Nielsen P.H."/>
            <person name="Albertsen M."/>
        </authorList>
    </citation>
    <scope>NUCLEOTIDE SEQUENCE</scope>
    <source>
        <strain evidence="2">Ribe_18-Q3-R11-54_MAXAC.001</strain>
    </source>
</reference>
<feature type="compositionally biased region" description="Low complexity" evidence="1">
    <location>
        <begin position="270"/>
        <end position="286"/>
    </location>
</feature>
<feature type="region of interest" description="Disordered" evidence="1">
    <location>
        <begin position="113"/>
        <end position="204"/>
    </location>
</feature>
<feature type="compositionally biased region" description="Polar residues" evidence="1">
    <location>
        <begin position="259"/>
        <end position="269"/>
    </location>
</feature>
<gene>
    <name evidence="2" type="ORF">IPP00_03985</name>
</gene>
<evidence type="ECO:0000313" key="3">
    <source>
        <dbReference type="Proteomes" id="UP000886632"/>
    </source>
</evidence>
<dbReference type="AlphaFoldDB" id="A0A9D7T7S5"/>
<sequence>MARPEQALPPNVNPDTAAVNAVLDVWSERAEALVKLGLPITALGAGAVALLALFGRLPAGYTLNPDGTVTQREPKGATSAGALDQAAAAAALGDVDGPSSQAAAIEEPMSPADAEGLLSGADGTGADGAVETAQEADPLTAEPIVAQPPDGLVPPPIPEPTDSPSSTSSTAGSAGSASAVMPPPPLPEATAEAHTAMGEATQRLDELAAPAAAVATAGAATLRGSDADAALSAVRQDPTTPAASTQSAAQTRMAAMSSLSAMTHQLSQTSSSASGAGHAASAGGSAVRRSAQEALEALEKPKGDVKKGESK</sequence>
<dbReference type="EMBL" id="JADKGK010000009">
    <property type="protein sequence ID" value="MBL0003168.1"/>
    <property type="molecule type" value="Genomic_DNA"/>
</dbReference>
<accession>A0A9D7T7S5</accession>
<comment type="caution">
    <text evidence="2">The sequence shown here is derived from an EMBL/GenBank/DDBJ whole genome shotgun (WGS) entry which is preliminary data.</text>
</comment>
<feature type="compositionally biased region" description="Pro residues" evidence="1">
    <location>
        <begin position="151"/>
        <end position="161"/>
    </location>
</feature>
<evidence type="ECO:0000313" key="2">
    <source>
        <dbReference type="EMBL" id="MBL0003168.1"/>
    </source>
</evidence>
<organism evidence="2 3">
    <name type="scientific">Candidatus Phosphoribacter hodrii</name>
    <dbReference type="NCBI Taxonomy" id="2953743"/>
    <lineage>
        <taxon>Bacteria</taxon>
        <taxon>Bacillati</taxon>
        <taxon>Actinomycetota</taxon>
        <taxon>Actinomycetes</taxon>
        <taxon>Micrococcales</taxon>
        <taxon>Dermatophilaceae</taxon>
        <taxon>Candidatus Phosphoribacter</taxon>
    </lineage>
</organism>
<feature type="region of interest" description="Disordered" evidence="1">
    <location>
        <begin position="231"/>
        <end position="311"/>
    </location>
</feature>
<proteinExistence type="predicted"/>
<feature type="compositionally biased region" description="Low complexity" evidence="1">
    <location>
        <begin position="238"/>
        <end position="258"/>
    </location>
</feature>
<feature type="compositionally biased region" description="Low complexity" evidence="1">
    <location>
        <begin position="162"/>
        <end position="180"/>
    </location>
</feature>
<dbReference type="Proteomes" id="UP000886632">
    <property type="component" value="Unassembled WGS sequence"/>
</dbReference>
<evidence type="ECO:0000256" key="1">
    <source>
        <dbReference type="SAM" id="MobiDB-lite"/>
    </source>
</evidence>
<name>A0A9D7T7S5_9MICO</name>